<dbReference type="InterPro" id="IPR036873">
    <property type="entry name" value="Rhodanese-like_dom_sf"/>
</dbReference>
<feature type="domain" description="Rhodanese" evidence="1">
    <location>
        <begin position="55"/>
        <end position="151"/>
    </location>
</feature>
<dbReference type="PROSITE" id="PS50206">
    <property type="entry name" value="RHODANESE_3"/>
    <property type="match status" value="1"/>
</dbReference>
<dbReference type="Proteomes" id="UP000557717">
    <property type="component" value="Unassembled WGS sequence"/>
</dbReference>
<dbReference type="Pfam" id="PF00581">
    <property type="entry name" value="Rhodanese"/>
    <property type="match status" value="1"/>
</dbReference>
<evidence type="ECO:0000313" key="2">
    <source>
        <dbReference type="EMBL" id="MBB5353527.1"/>
    </source>
</evidence>
<protein>
    <submittedName>
        <fullName evidence="2">Rhodanese-related sulfurtransferase</fullName>
    </submittedName>
</protein>
<gene>
    <name evidence="2" type="ORF">HNR46_003788</name>
</gene>
<accession>A0A840V5K6</accession>
<comment type="caution">
    <text evidence="2">The sequence shown here is derived from an EMBL/GenBank/DDBJ whole genome shotgun (WGS) entry which is preliminary data.</text>
</comment>
<dbReference type="EMBL" id="JACHFD010000028">
    <property type="protein sequence ID" value="MBB5353527.1"/>
    <property type="molecule type" value="Genomic_DNA"/>
</dbReference>
<evidence type="ECO:0000259" key="1">
    <source>
        <dbReference type="PROSITE" id="PS50206"/>
    </source>
</evidence>
<dbReference type="Gene3D" id="3.40.250.10">
    <property type="entry name" value="Rhodanese-like domain"/>
    <property type="match status" value="1"/>
</dbReference>
<keyword evidence="3" id="KW-1185">Reference proteome</keyword>
<dbReference type="CDD" id="cd00158">
    <property type="entry name" value="RHOD"/>
    <property type="match status" value="1"/>
</dbReference>
<reference evidence="2 3" key="1">
    <citation type="submission" date="2020-08" db="EMBL/GenBank/DDBJ databases">
        <title>Genomic Encyclopedia of Type Strains, Phase IV (KMG-IV): sequencing the most valuable type-strain genomes for metagenomic binning, comparative biology and taxonomic classification.</title>
        <authorList>
            <person name="Goeker M."/>
        </authorList>
    </citation>
    <scope>NUCLEOTIDE SEQUENCE [LARGE SCALE GENOMIC DNA]</scope>
    <source>
        <strain evidence="2 3">YC6886</strain>
    </source>
</reference>
<organism evidence="2 3">
    <name type="scientific">Haloferula luteola</name>
    <dbReference type="NCBI Taxonomy" id="595692"/>
    <lineage>
        <taxon>Bacteria</taxon>
        <taxon>Pseudomonadati</taxon>
        <taxon>Verrucomicrobiota</taxon>
        <taxon>Verrucomicrobiia</taxon>
        <taxon>Verrucomicrobiales</taxon>
        <taxon>Verrucomicrobiaceae</taxon>
        <taxon>Haloferula</taxon>
    </lineage>
</organism>
<dbReference type="AlphaFoldDB" id="A0A840V5K6"/>
<evidence type="ECO:0000313" key="3">
    <source>
        <dbReference type="Proteomes" id="UP000557717"/>
    </source>
</evidence>
<dbReference type="RefSeq" id="WP_184021521.1">
    <property type="nucleotide sequence ID" value="NZ_JACHFD010000028.1"/>
</dbReference>
<dbReference type="SUPFAM" id="SSF52821">
    <property type="entry name" value="Rhodanese/Cell cycle control phosphatase"/>
    <property type="match status" value="1"/>
</dbReference>
<sequence>MRVTHEMFAILAAVVIAGGGHWLADGKPSGIPAIEMEQTPLAEGEIALETLQNEGREGVLFVDARRESEWRSDGLPGSIHLTTLSDQPLADQLIPHFEELLQARRIVVYCGDIHCGLSHELAEALKTYPDLLGGEVSVLHGGVVALKQAGWIKETNPGS</sequence>
<dbReference type="GO" id="GO:0016740">
    <property type="term" value="F:transferase activity"/>
    <property type="evidence" value="ECO:0007669"/>
    <property type="project" value="UniProtKB-KW"/>
</dbReference>
<proteinExistence type="predicted"/>
<keyword evidence="2" id="KW-0808">Transferase</keyword>
<name>A0A840V5K6_9BACT</name>
<dbReference type="InterPro" id="IPR001763">
    <property type="entry name" value="Rhodanese-like_dom"/>
</dbReference>